<sequence length="66" mass="7352">MNPNGFARADAVERKDIDENASHGGAVVDYFVTGPLLSGLWNRYSDPNTTPNKFSGHRIRYQLNIS</sequence>
<proteinExistence type="predicted"/>
<dbReference type="AlphaFoldDB" id="A0A3G9J2R4"/>
<protein>
    <submittedName>
        <fullName evidence="1">Uncharacterized protein</fullName>
    </submittedName>
</protein>
<evidence type="ECO:0000313" key="2">
    <source>
        <dbReference type="Proteomes" id="UP000275368"/>
    </source>
</evidence>
<dbReference type="EMBL" id="AP019308">
    <property type="protein sequence ID" value="BBH18983.1"/>
    <property type="molecule type" value="Genomic_DNA"/>
</dbReference>
<organism evidence="1 2">
    <name type="scientific">Paenibacillus baekrokdamisoli</name>
    <dbReference type="NCBI Taxonomy" id="1712516"/>
    <lineage>
        <taxon>Bacteria</taxon>
        <taxon>Bacillati</taxon>
        <taxon>Bacillota</taxon>
        <taxon>Bacilli</taxon>
        <taxon>Bacillales</taxon>
        <taxon>Paenibacillaceae</taxon>
        <taxon>Paenibacillus</taxon>
    </lineage>
</organism>
<accession>A0A3G9J2R4</accession>
<gene>
    <name evidence="1" type="ORF">Back11_03280</name>
</gene>
<dbReference type="KEGG" id="pbk:Back11_03280"/>
<evidence type="ECO:0000313" key="1">
    <source>
        <dbReference type="EMBL" id="BBH18983.1"/>
    </source>
</evidence>
<keyword evidence="2" id="KW-1185">Reference proteome</keyword>
<name>A0A3G9J2R4_9BACL</name>
<reference evidence="1 2" key="1">
    <citation type="submission" date="2018-11" db="EMBL/GenBank/DDBJ databases">
        <title>Complete genome sequence of Paenibacillus baekrokdamisoli strain KCTC 33723.</title>
        <authorList>
            <person name="Kang S.W."/>
            <person name="Lee K.C."/>
            <person name="Kim K.K."/>
            <person name="Kim J.S."/>
            <person name="Kim D.S."/>
            <person name="Ko S.H."/>
            <person name="Yang S.H."/>
            <person name="Lee J.S."/>
        </authorList>
    </citation>
    <scope>NUCLEOTIDE SEQUENCE [LARGE SCALE GENOMIC DNA]</scope>
    <source>
        <strain evidence="1 2">KCTC 33723</strain>
    </source>
</reference>
<dbReference type="Proteomes" id="UP000275368">
    <property type="component" value="Chromosome"/>
</dbReference>